<dbReference type="GO" id="GO:0020037">
    <property type="term" value="F:heme binding"/>
    <property type="evidence" value="ECO:0007669"/>
    <property type="project" value="InterPro"/>
</dbReference>
<proteinExistence type="predicted"/>
<dbReference type="GO" id="GO:0004601">
    <property type="term" value="F:peroxidase activity"/>
    <property type="evidence" value="ECO:0007669"/>
    <property type="project" value="UniProtKB-KW"/>
</dbReference>
<comment type="caution">
    <text evidence="1">The sequence shown here is derived from an EMBL/GenBank/DDBJ whole genome shotgun (WGS) entry which is preliminary data.</text>
</comment>
<organism evidence="1 2">
    <name type="scientific">Mycena albidolilacea</name>
    <dbReference type="NCBI Taxonomy" id="1033008"/>
    <lineage>
        <taxon>Eukaryota</taxon>
        <taxon>Fungi</taxon>
        <taxon>Dikarya</taxon>
        <taxon>Basidiomycota</taxon>
        <taxon>Agaricomycotina</taxon>
        <taxon>Agaricomycetes</taxon>
        <taxon>Agaricomycetidae</taxon>
        <taxon>Agaricales</taxon>
        <taxon>Marasmiineae</taxon>
        <taxon>Mycenaceae</taxon>
        <taxon>Mycena</taxon>
    </lineage>
</organism>
<reference evidence="1" key="1">
    <citation type="submission" date="2023-03" db="EMBL/GenBank/DDBJ databases">
        <title>Massive genome expansion in bonnet fungi (Mycena s.s.) driven by repeated elements and novel gene families across ecological guilds.</title>
        <authorList>
            <consortium name="Lawrence Berkeley National Laboratory"/>
            <person name="Harder C.B."/>
            <person name="Miyauchi S."/>
            <person name="Viragh M."/>
            <person name="Kuo A."/>
            <person name="Thoen E."/>
            <person name="Andreopoulos B."/>
            <person name="Lu D."/>
            <person name="Skrede I."/>
            <person name="Drula E."/>
            <person name="Henrissat B."/>
            <person name="Morin E."/>
            <person name="Kohler A."/>
            <person name="Barry K."/>
            <person name="LaButti K."/>
            <person name="Morin E."/>
            <person name="Salamov A."/>
            <person name="Lipzen A."/>
            <person name="Mereny Z."/>
            <person name="Hegedus B."/>
            <person name="Baldrian P."/>
            <person name="Stursova M."/>
            <person name="Weitz H."/>
            <person name="Taylor A."/>
            <person name="Grigoriev I.V."/>
            <person name="Nagy L.G."/>
            <person name="Martin F."/>
            <person name="Kauserud H."/>
        </authorList>
    </citation>
    <scope>NUCLEOTIDE SEQUENCE</scope>
    <source>
        <strain evidence="1">CBHHK002</strain>
    </source>
</reference>
<dbReference type="AlphaFoldDB" id="A0AAD7ALN0"/>
<sequence length="205" mass="22910">MLLFPTIEPNLHANNGNDDSVNNLIPFLSKHRVSATDLGAPQLEFMAGRPNTTIPTIDVLIPVLHIISHPTMSLIGYFRNHKTMSPQSSSALPMLETSSPFEVISLLAGHTIAWADNVDLVIDTTPFDSTLFTFDTQVFLERVWGVYFEGLPSWCSDSRASRPSWKKNVSVKLPGTELGNRRVTQWGTCCRERVIRNENSGRRSN</sequence>
<keyword evidence="1" id="KW-0575">Peroxidase</keyword>
<name>A0AAD7ALN0_9AGAR</name>
<dbReference type="GO" id="GO:0006979">
    <property type="term" value="P:response to oxidative stress"/>
    <property type="evidence" value="ECO:0007669"/>
    <property type="project" value="InterPro"/>
</dbReference>
<dbReference type="Gene3D" id="1.10.520.10">
    <property type="match status" value="1"/>
</dbReference>
<dbReference type="SUPFAM" id="SSF48113">
    <property type="entry name" value="Heme-dependent peroxidases"/>
    <property type="match status" value="1"/>
</dbReference>
<dbReference type="InterPro" id="IPR019793">
    <property type="entry name" value="Peroxidases_heam-ligand_BS"/>
</dbReference>
<dbReference type="InterPro" id="IPR010255">
    <property type="entry name" value="Haem_peroxidase_sf"/>
</dbReference>
<accession>A0AAD7ALN0</accession>
<gene>
    <name evidence="1" type="ORF">DFH08DRAFT_910749</name>
</gene>
<protein>
    <submittedName>
        <fullName evidence="1">Manganese peroxidase-like protein</fullName>
    </submittedName>
</protein>
<dbReference type="Proteomes" id="UP001218218">
    <property type="component" value="Unassembled WGS sequence"/>
</dbReference>
<keyword evidence="2" id="KW-1185">Reference proteome</keyword>
<evidence type="ECO:0000313" key="2">
    <source>
        <dbReference type="Proteomes" id="UP001218218"/>
    </source>
</evidence>
<keyword evidence="1" id="KW-0560">Oxidoreductase</keyword>
<dbReference type="EMBL" id="JARIHO010000004">
    <property type="protein sequence ID" value="KAJ7362388.1"/>
    <property type="molecule type" value="Genomic_DNA"/>
</dbReference>
<evidence type="ECO:0000313" key="1">
    <source>
        <dbReference type="EMBL" id="KAJ7362388.1"/>
    </source>
</evidence>
<dbReference type="PROSITE" id="PS00435">
    <property type="entry name" value="PEROXIDASE_1"/>
    <property type="match status" value="1"/>
</dbReference>
<dbReference type="Gene3D" id="1.10.420.10">
    <property type="entry name" value="Peroxidase, domain 2"/>
    <property type="match status" value="1"/>
</dbReference>